<evidence type="ECO:0000313" key="3">
    <source>
        <dbReference type="EMBL" id="BBY36258.1"/>
    </source>
</evidence>
<dbReference type="STRING" id="560555.BST30_16800"/>
<dbReference type="InterPro" id="IPR010997">
    <property type="entry name" value="HRDC-like_sf"/>
</dbReference>
<feature type="compositionally biased region" description="Low complexity" evidence="1">
    <location>
        <begin position="7"/>
        <end position="21"/>
    </location>
</feature>
<dbReference type="InterPro" id="IPR036397">
    <property type="entry name" value="RNaseH_sf"/>
</dbReference>
<dbReference type="SUPFAM" id="SSF53098">
    <property type="entry name" value="Ribonuclease H-like"/>
    <property type="match status" value="1"/>
</dbReference>
<dbReference type="PANTHER" id="PTHR47649:SF1">
    <property type="entry name" value="RIBONUCLEASE D"/>
    <property type="match status" value="1"/>
</dbReference>
<dbReference type="Proteomes" id="UP000192760">
    <property type="component" value="Unassembled WGS sequence"/>
</dbReference>
<dbReference type="CDD" id="cd06142">
    <property type="entry name" value="RNaseD_exo"/>
    <property type="match status" value="1"/>
</dbReference>
<dbReference type="PANTHER" id="PTHR47649">
    <property type="entry name" value="RIBONUCLEASE D"/>
    <property type="match status" value="1"/>
</dbReference>
<dbReference type="EMBL" id="MVHW01000019">
    <property type="protein sequence ID" value="ORB04250.1"/>
    <property type="molecule type" value="Genomic_DNA"/>
</dbReference>
<feature type="region of interest" description="Disordered" evidence="1">
    <location>
        <begin position="1"/>
        <end position="34"/>
    </location>
</feature>
<dbReference type="Pfam" id="PF01612">
    <property type="entry name" value="DNA_pol_A_exo1"/>
    <property type="match status" value="1"/>
</dbReference>
<dbReference type="Proteomes" id="UP000465812">
    <property type="component" value="Chromosome"/>
</dbReference>
<gene>
    <name evidence="4" type="ORF">BST30_16800</name>
    <name evidence="3" type="ORF">MMAN_03920</name>
</gene>
<reference evidence="4 5" key="1">
    <citation type="submission" date="2017-02" db="EMBL/GenBank/DDBJ databases">
        <title>The new phylogeny of genus Mycobacterium.</title>
        <authorList>
            <person name="Tortoli E."/>
            <person name="Trovato A."/>
            <person name="Cirillo D.M."/>
        </authorList>
    </citation>
    <scope>NUCLEOTIDE SEQUENCE [LARGE SCALE GENOMIC DNA]</scope>
    <source>
        <strain evidence="4 5">DSM 45255</strain>
    </source>
</reference>
<proteinExistence type="predicted"/>
<dbReference type="GO" id="GO:0008408">
    <property type="term" value="F:3'-5' exonuclease activity"/>
    <property type="evidence" value="ECO:0007669"/>
    <property type="project" value="InterPro"/>
</dbReference>
<dbReference type="SUPFAM" id="SSF47819">
    <property type="entry name" value="HRDC-like"/>
    <property type="match status" value="1"/>
</dbReference>
<sequence>MGAPSADGPGSSTPGDTGTDPAPMPLPRPAEGVPPISVSVRDIEAAAQRLDRGHGPFAVDAERASGFRYSNRAYLIQIRRAGSGTVLIDPVSHGADPLEALRPVAEVLGNDEWILHSADQDLPCLAEVGMRPPALYDTELAGRLAGFDRVNLATMVERLLGFGLAKGHGAADWSKRPLPEEWLNYAALDVELLIELRAAISEVLAEQGKTDWAAQEFDYLRDTGSKDPGAAARRDRWRRTSGIHRVRDQRGLAAVRELWLTRDQIAQRRDIAPRRILPDSAIIDAALSNPTTVEELVALPVFGGRNQRRSAATWLAALDEARRTRNPPADSEPPNGPPPPARWSRRKPEAAARLEAARSALSEVSERVHVPTENLVSPDLVRRLCWDWAAAPDPLDAVDAFLRAGQARPWQRELVDPVLARALQAPAAPDDSNAEIDGSARKFEQGSRRRDG</sequence>
<feature type="region of interest" description="Disordered" evidence="1">
    <location>
        <begin position="425"/>
        <end position="452"/>
    </location>
</feature>
<dbReference type="InterPro" id="IPR012337">
    <property type="entry name" value="RNaseH-like_sf"/>
</dbReference>
<evidence type="ECO:0000313" key="5">
    <source>
        <dbReference type="Proteomes" id="UP000192760"/>
    </source>
</evidence>
<evidence type="ECO:0000259" key="2">
    <source>
        <dbReference type="PROSITE" id="PS50967"/>
    </source>
</evidence>
<evidence type="ECO:0000313" key="4">
    <source>
        <dbReference type="EMBL" id="ORB04250.1"/>
    </source>
</evidence>
<feature type="compositionally biased region" description="Basic and acidic residues" evidence="1">
    <location>
        <begin position="438"/>
        <end position="452"/>
    </location>
</feature>
<dbReference type="GO" id="GO:0006139">
    <property type="term" value="P:nucleobase-containing compound metabolic process"/>
    <property type="evidence" value="ECO:0007669"/>
    <property type="project" value="InterPro"/>
</dbReference>
<dbReference type="AlphaFoldDB" id="A0A1X0FSH7"/>
<reference evidence="3 6" key="2">
    <citation type="journal article" date="2019" name="Emerg. Microbes Infect.">
        <title>Comprehensive subspecies identification of 175 nontuberculous mycobacteria species based on 7547 genomic profiles.</title>
        <authorList>
            <person name="Matsumoto Y."/>
            <person name="Kinjo T."/>
            <person name="Motooka D."/>
            <person name="Nabeya D."/>
            <person name="Jung N."/>
            <person name="Uechi K."/>
            <person name="Horii T."/>
            <person name="Iida T."/>
            <person name="Fujita J."/>
            <person name="Nakamura S."/>
        </authorList>
    </citation>
    <scope>NUCLEOTIDE SEQUENCE [LARGE SCALE GENOMIC DNA]</scope>
    <source>
        <strain evidence="3 6">JCM 18113</strain>
    </source>
</reference>
<feature type="region of interest" description="Disordered" evidence="1">
    <location>
        <begin position="323"/>
        <end position="349"/>
    </location>
</feature>
<dbReference type="InterPro" id="IPR002121">
    <property type="entry name" value="HRDC_dom"/>
</dbReference>
<dbReference type="InterPro" id="IPR044876">
    <property type="entry name" value="HRDC_dom_sf"/>
</dbReference>
<organism evidence="4 5">
    <name type="scientific">Mycobacterium mantenii</name>
    <dbReference type="NCBI Taxonomy" id="560555"/>
    <lineage>
        <taxon>Bacteria</taxon>
        <taxon>Bacillati</taxon>
        <taxon>Actinomycetota</taxon>
        <taxon>Actinomycetes</taxon>
        <taxon>Mycobacteriales</taxon>
        <taxon>Mycobacteriaceae</taxon>
        <taxon>Mycobacterium</taxon>
        <taxon>Mycobacterium avium complex (MAC)</taxon>
    </lineage>
</organism>
<evidence type="ECO:0000256" key="1">
    <source>
        <dbReference type="SAM" id="MobiDB-lite"/>
    </source>
</evidence>
<dbReference type="Pfam" id="PF00570">
    <property type="entry name" value="HRDC"/>
    <property type="match status" value="1"/>
</dbReference>
<dbReference type="InterPro" id="IPR051086">
    <property type="entry name" value="RNase_D-like"/>
</dbReference>
<feature type="compositionally biased region" description="Pro residues" evidence="1">
    <location>
        <begin position="330"/>
        <end position="341"/>
    </location>
</feature>
<name>A0A1X0FSH7_MYCNT</name>
<dbReference type="InterPro" id="IPR002562">
    <property type="entry name" value="3'-5'_exonuclease_dom"/>
</dbReference>
<accession>A0A1X0FSH7</accession>
<dbReference type="PROSITE" id="PS50967">
    <property type="entry name" value="HRDC"/>
    <property type="match status" value="1"/>
</dbReference>
<dbReference type="RefSeq" id="WP_083096352.1">
    <property type="nucleotide sequence ID" value="NZ_AP022590.1"/>
</dbReference>
<dbReference type="Gene3D" id="3.30.420.10">
    <property type="entry name" value="Ribonuclease H-like superfamily/Ribonuclease H"/>
    <property type="match status" value="1"/>
</dbReference>
<dbReference type="Gene3D" id="1.10.150.80">
    <property type="entry name" value="HRDC domain"/>
    <property type="match status" value="2"/>
</dbReference>
<keyword evidence="6" id="KW-1185">Reference proteome</keyword>
<feature type="domain" description="HRDC" evidence="2">
    <location>
        <begin position="248"/>
        <end position="328"/>
    </location>
</feature>
<reference evidence="3" key="3">
    <citation type="submission" date="2020-02" db="EMBL/GenBank/DDBJ databases">
        <authorList>
            <person name="Matsumoto Y."/>
            <person name="Motooka D."/>
            <person name="Nakamura S."/>
        </authorList>
    </citation>
    <scope>NUCLEOTIDE SEQUENCE</scope>
    <source>
        <strain evidence="3">JCM 18113</strain>
    </source>
</reference>
<dbReference type="GO" id="GO:0000166">
    <property type="term" value="F:nucleotide binding"/>
    <property type="evidence" value="ECO:0007669"/>
    <property type="project" value="InterPro"/>
</dbReference>
<dbReference type="Pfam" id="PF18305">
    <property type="entry name" value="DNA_pol_A_exoN"/>
    <property type="match status" value="1"/>
</dbReference>
<dbReference type="SMART" id="SM00474">
    <property type="entry name" value="35EXOc"/>
    <property type="match status" value="1"/>
</dbReference>
<dbReference type="InterPro" id="IPR041605">
    <property type="entry name" value="Exo_C"/>
</dbReference>
<protein>
    <submittedName>
        <fullName evidence="4">Ribonuclease D</fullName>
    </submittedName>
</protein>
<evidence type="ECO:0000313" key="6">
    <source>
        <dbReference type="Proteomes" id="UP000465812"/>
    </source>
</evidence>
<dbReference type="SMART" id="SM00341">
    <property type="entry name" value="HRDC"/>
    <property type="match status" value="1"/>
</dbReference>
<dbReference type="GO" id="GO:0003676">
    <property type="term" value="F:nucleic acid binding"/>
    <property type="evidence" value="ECO:0007669"/>
    <property type="project" value="InterPro"/>
</dbReference>
<dbReference type="EMBL" id="AP022590">
    <property type="protein sequence ID" value="BBY36258.1"/>
    <property type="molecule type" value="Genomic_DNA"/>
</dbReference>